<keyword evidence="5 8" id="KW-0406">Ion transport</keyword>
<evidence type="ECO:0000256" key="1">
    <source>
        <dbReference type="ARBA" id="ARBA00022448"/>
    </source>
</evidence>
<evidence type="ECO:0000256" key="5">
    <source>
        <dbReference type="ARBA" id="ARBA00023065"/>
    </source>
</evidence>
<accession>D4LAK7</accession>
<sequence>MGFVELFLIGVGLSMDAFAVSVCKGLNMKTLNRKHALVIGLFFGGFQGIMPLLGWLLGKQFERYITAFDHWIAFVLLAFIGGKMVWEALHEDPEEVCPQPRLDLKELFMLAVATSIDALAVGITFAFLQVNIWGAVSLIAAITFVLSVIGVWVGNRFGSRFQTKAEIAGGVILVLIGLKILLEHLGVLG</sequence>
<evidence type="ECO:0000256" key="3">
    <source>
        <dbReference type="ARBA" id="ARBA00022692"/>
    </source>
</evidence>
<dbReference type="PANTHER" id="PTHR35529:SF1">
    <property type="entry name" value="MANGANESE EFFLUX PUMP MNTP-RELATED"/>
    <property type="match status" value="1"/>
</dbReference>
<evidence type="ECO:0000256" key="6">
    <source>
        <dbReference type="ARBA" id="ARBA00023136"/>
    </source>
</evidence>
<dbReference type="PANTHER" id="PTHR35529">
    <property type="entry name" value="MANGANESE EFFLUX PUMP MNTP-RELATED"/>
    <property type="match status" value="1"/>
</dbReference>
<evidence type="ECO:0000313" key="10">
    <source>
        <dbReference type="Proteomes" id="UP000007054"/>
    </source>
</evidence>
<dbReference type="RefSeq" id="WP_015557559.1">
    <property type="nucleotide sequence ID" value="NC_021039.1"/>
</dbReference>
<evidence type="ECO:0000256" key="2">
    <source>
        <dbReference type="ARBA" id="ARBA00022475"/>
    </source>
</evidence>
<feature type="transmembrane region" description="Helical" evidence="8">
    <location>
        <begin position="64"/>
        <end position="86"/>
    </location>
</feature>
<dbReference type="PATRIC" id="fig|213810.4.peg.326"/>
<feature type="transmembrane region" description="Helical" evidence="8">
    <location>
        <begin position="35"/>
        <end position="58"/>
    </location>
</feature>
<keyword evidence="2 8" id="KW-1003">Cell membrane</keyword>
<dbReference type="InterPro" id="IPR003810">
    <property type="entry name" value="Mntp/YtaF"/>
</dbReference>
<dbReference type="AlphaFoldDB" id="D4LAK7"/>
<keyword evidence="7 8" id="KW-0464">Manganese</keyword>
<feature type="transmembrane region" description="Helical" evidence="8">
    <location>
        <begin position="6"/>
        <end position="23"/>
    </location>
</feature>
<keyword evidence="10" id="KW-1185">Reference proteome</keyword>
<keyword evidence="4 8" id="KW-1133">Transmembrane helix</keyword>
<dbReference type="HOGENOM" id="CLU_096410_3_0_9"/>
<dbReference type="HAMAP" id="MF_01521">
    <property type="entry name" value="MntP_pump"/>
    <property type="match status" value="1"/>
</dbReference>
<feature type="transmembrane region" description="Helical" evidence="8">
    <location>
        <begin position="107"/>
        <end position="126"/>
    </location>
</feature>
<gene>
    <name evidence="8" type="primary">mntP</name>
    <name evidence="9" type="ordered locus">RUM_04170</name>
</gene>
<keyword evidence="3 8" id="KW-0812">Transmembrane</keyword>
<dbReference type="EMBL" id="FP929052">
    <property type="protein sequence ID" value="CBL16652.1"/>
    <property type="molecule type" value="Genomic_DNA"/>
</dbReference>
<protein>
    <recommendedName>
        <fullName evidence="8">Putative manganese efflux pump MntP</fullName>
    </recommendedName>
</protein>
<comment type="similarity">
    <text evidence="8">Belongs to the MntP (TC 9.B.29) family.</text>
</comment>
<dbReference type="KEGG" id="rch:RUM_04170"/>
<comment type="function">
    <text evidence="8">Probably functions as a manganese efflux pump.</text>
</comment>
<feature type="transmembrane region" description="Helical" evidence="8">
    <location>
        <begin position="132"/>
        <end position="153"/>
    </location>
</feature>
<dbReference type="InterPro" id="IPR022929">
    <property type="entry name" value="Put_MntP"/>
</dbReference>
<dbReference type="Proteomes" id="UP000007054">
    <property type="component" value="Chromosome"/>
</dbReference>
<dbReference type="OrthoDB" id="9787346at2"/>
<name>D4LAK7_RUMC1</name>
<evidence type="ECO:0000256" key="8">
    <source>
        <dbReference type="HAMAP-Rule" id="MF_01521"/>
    </source>
</evidence>
<evidence type="ECO:0000256" key="4">
    <source>
        <dbReference type="ARBA" id="ARBA00022989"/>
    </source>
</evidence>
<keyword evidence="1 8" id="KW-0813">Transport</keyword>
<dbReference type="Pfam" id="PF02659">
    <property type="entry name" value="Mntp"/>
    <property type="match status" value="1"/>
</dbReference>
<dbReference type="GO" id="GO:0005384">
    <property type="term" value="F:manganese ion transmembrane transporter activity"/>
    <property type="evidence" value="ECO:0007669"/>
    <property type="project" value="UniProtKB-UniRule"/>
</dbReference>
<reference evidence="9" key="1">
    <citation type="submission" date="2010-03" db="EMBL/GenBank/DDBJ databases">
        <title>The genome sequence of Ruminococcus sp. 18P13.</title>
        <authorList>
            <consortium name="metaHIT consortium -- http://www.metahit.eu/"/>
            <person name="Pajon A."/>
            <person name="Turner K."/>
            <person name="Parkhill J."/>
            <person name="Bernalier A."/>
        </authorList>
    </citation>
    <scope>NUCLEOTIDE SEQUENCE [LARGE SCALE GENOMIC DNA]</scope>
    <source>
        <strain evidence="9">Type strain: 18P13</strain>
    </source>
</reference>
<comment type="subcellular location">
    <subcellularLocation>
        <location evidence="8">Cell membrane</location>
        <topology evidence="8">Multi-pass membrane protein</topology>
    </subcellularLocation>
</comment>
<organism evidence="9 10">
    <name type="scientific">Ruminococcus champanellensis (strain DSM 18848 / JCM 17042 / KCTC 15320 / 18P13)</name>
    <dbReference type="NCBI Taxonomy" id="213810"/>
    <lineage>
        <taxon>Bacteria</taxon>
        <taxon>Bacillati</taxon>
        <taxon>Bacillota</taxon>
        <taxon>Clostridia</taxon>
        <taxon>Eubacteriales</taxon>
        <taxon>Oscillospiraceae</taxon>
        <taxon>Ruminococcus</taxon>
    </lineage>
</organism>
<feature type="transmembrane region" description="Helical" evidence="8">
    <location>
        <begin position="165"/>
        <end position="182"/>
    </location>
</feature>
<proteinExistence type="inferred from homology"/>
<evidence type="ECO:0000256" key="7">
    <source>
        <dbReference type="ARBA" id="ARBA00023211"/>
    </source>
</evidence>
<keyword evidence="6 8" id="KW-0472">Membrane</keyword>
<evidence type="ECO:0000313" key="9">
    <source>
        <dbReference type="EMBL" id="CBL16652.1"/>
    </source>
</evidence>
<reference evidence="9" key="2">
    <citation type="submission" date="2010-03" db="EMBL/GenBank/DDBJ databases">
        <authorList>
            <person name="Pajon A."/>
        </authorList>
    </citation>
    <scope>NUCLEOTIDE SEQUENCE</scope>
    <source>
        <strain evidence="9">Type strain: 18P13</strain>
    </source>
</reference>
<dbReference type="GeneID" id="83155249"/>
<dbReference type="BioCyc" id="RCHA213810:RUM_RS02025-MONOMER"/>
<dbReference type="GO" id="GO:0005886">
    <property type="term" value="C:plasma membrane"/>
    <property type="evidence" value="ECO:0007669"/>
    <property type="project" value="UniProtKB-SubCell"/>
</dbReference>